<dbReference type="InterPro" id="IPR012663">
    <property type="entry name" value="CHP02450_Tryp"/>
</dbReference>
<gene>
    <name evidence="1" type="ORF">GJA_4115</name>
</gene>
<organism evidence="1 2">
    <name type="scientific">Janthinobacterium agaricidamnosum NBRC 102515 = DSM 9628</name>
    <dbReference type="NCBI Taxonomy" id="1349767"/>
    <lineage>
        <taxon>Bacteria</taxon>
        <taxon>Pseudomonadati</taxon>
        <taxon>Pseudomonadota</taxon>
        <taxon>Betaproteobacteria</taxon>
        <taxon>Burkholderiales</taxon>
        <taxon>Oxalobacteraceae</taxon>
        <taxon>Janthinobacterium</taxon>
    </lineage>
</organism>
<dbReference type="STRING" id="1349767.GJA_4115"/>
<dbReference type="Proteomes" id="UP000027604">
    <property type="component" value="Chromosome I"/>
</dbReference>
<dbReference type="EMBL" id="HG322949">
    <property type="protein sequence ID" value="CDG84725.1"/>
    <property type="molecule type" value="Genomic_DNA"/>
</dbReference>
<proteinExistence type="predicted"/>
<evidence type="ECO:0000313" key="2">
    <source>
        <dbReference type="Proteomes" id="UP000027604"/>
    </source>
</evidence>
<reference evidence="1 2" key="1">
    <citation type="journal article" date="2015" name="Genome Announc.">
        <title>Genome Sequence of Mushroom Soft-Rot Pathogen Janthinobacterium agaricidamnosum.</title>
        <authorList>
            <person name="Graupner K."/>
            <person name="Lackner G."/>
            <person name="Hertweck C."/>
        </authorList>
    </citation>
    <scope>NUCLEOTIDE SEQUENCE [LARGE SCALE GENOMIC DNA]</scope>
    <source>
        <strain evidence="2">NBRC 102515 / DSM 9628</strain>
    </source>
</reference>
<protein>
    <recommendedName>
        <fullName evidence="3">TIGR02450 family Trp-rich protein</fullName>
    </recommendedName>
</protein>
<keyword evidence="2" id="KW-1185">Reference proteome</keyword>
<evidence type="ECO:0008006" key="3">
    <source>
        <dbReference type="Google" id="ProtNLM"/>
    </source>
</evidence>
<name>W0VAS7_9BURK</name>
<dbReference type="AlphaFoldDB" id="W0VAS7"/>
<sequence length="56" mass="6582">MPGNKEKHFLVIKVIEAPEPGQPVTHVELEAIYTRRVTILAWRELEDASVWRRGWQ</sequence>
<accession>W0VAS7</accession>
<dbReference type="PATRIC" id="fig|1349767.4.peg.691"/>
<evidence type="ECO:0000313" key="1">
    <source>
        <dbReference type="EMBL" id="CDG84725.1"/>
    </source>
</evidence>
<dbReference type="KEGG" id="jag:GJA_4115"/>
<dbReference type="HOGENOM" id="CLU_184191_0_0_4"/>
<dbReference type="Pfam" id="PF09493">
    <property type="entry name" value="DUF2389"/>
    <property type="match status" value="1"/>
</dbReference>